<dbReference type="AlphaFoldDB" id="A0A7D6VMJ1"/>
<evidence type="ECO:0000313" key="5">
    <source>
        <dbReference type="Proteomes" id="UP000515512"/>
    </source>
</evidence>
<evidence type="ECO:0000256" key="1">
    <source>
        <dbReference type="ARBA" id="ARBA00023015"/>
    </source>
</evidence>
<keyword evidence="2" id="KW-0804">Transcription</keyword>
<organism evidence="4 5">
    <name type="scientific">Nocardia huaxiensis</name>
    <dbReference type="NCBI Taxonomy" id="2755382"/>
    <lineage>
        <taxon>Bacteria</taxon>
        <taxon>Bacillati</taxon>
        <taxon>Actinomycetota</taxon>
        <taxon>Actinomycetes</taxon>
        <taxon>Mycobacteriales</taxon>
        <taxon>Nocardiaceae</taxon>
        <taxon>Nocardia</taxon>
    </lineage>
</organism>
<sequence>MGSSQFDQLTGQFLRAVRDAGGGLTAVCAACVRVLPVQRAAIVLEERDAGMQPWCASDEFADRVESAQATAGEGPAVSAVADGVPILVEDLAGEFDRWPGFAAALANTPGVPGCGHPLPARAYGPAPGVAVGSMLAVPLRLGAIRLGAVDLYREVIGRPGPRLMSAALHIADLVTASLVLSSGDEARQWAQPVSSRWIHQAAGMTSAQLGIDIADAYARMRGYAFTHGLSLVEVAHRVVDRKVRIEPE</sequence>
<dbReference type="RefSeq" id="WP_181584234.1">
    <property type="nucleotide sequence ID" value="NZ_CP059399.1"/>
</dbReference>
<feature type="domain" description="ANTAR" evidence="3">
    <location>
        <begin position="185"/>
        <end position="239"/>
    </location>
</feature>
<protein>
    <submittedName>
        <fullName evidence="4">GAF and ANTAR domain-containing protein</fullName>
    </submittedName>
</protein>
<dbReference type="Pfam" id="PF03861">
    <property type="entry name" value="ANTAR"/>
    <property type="match status" value="1"/>
</dbReference>
<dbReference type="InterPro" id="IPR005561">
    <property type="entry name" value="ANTAR"/>
</dbReference>
<dbReference type="Gene3D" id="1.10.10.10">
    <property type="entry name" value="Winged helix-like DNA-binding domain superfamily/Winged helix DNA-binding domain"/>
    <property type="match status" value="1"/>
</dbReference>
<accession>A0A7D6VMJ1</accession>
<evidence type="ECO:0000313" key="4">
    <source>
        <dbReference type="EMBL" id="QLY33070.1"/>
    </source>
</evidence>
<dbReference type="InterPro" id="IPR029016">
    <property type="entry name" value="GAF-like_dom_sf"/>
</dbReference>
<dbReference type="GO" id="GO:0003723">
    <property type="term" value="F:RNA binding"/>
    <property type="evidence" value="ECO:0007669"/>
    <property type="project" value="InterPro"/>
</dbReference>
<gene>
    <name evidence="4" type="ORF">H0264_13270</name>
</gene>
<dbReference type="SUPFAM" id="SSF55781">
    <property type="entry name" value="GAF domain-like"/>
    <property type="match status" value="1"/>
</dbReference>
<evidence type="ECO:0000259" key="3">
    <source>
        <dbReference type="SMART" id="SM01012"/>
    </source>
</evidence>
<dbReference type="SMART" id="SM01012">
    <property type="entry name" value="ANTAR"/>
    <property type="match status" value="1"/>
</dbReference>
<dbReference type="Gene3D" id="3.30.450.40">
    <property type="match status" value="1"/>
</dbReference>
<keyword evidence="5" id="KW-1185">Reference proteome</keyword>
<dbReference type="InterPro" id="IPR036388">
    <property type="entry name" value="WH-like_DNA-bd_sf"/>
</dbReference>
<reference evidence="4 5" key="1">
    <citation type="submission" date="2020-07" db="EMBL/GenBank/DDBJ databases">
        <authorList>
            <person name="Zhuang K."/>
            <person name="Ran Y."/>
        </authorList>
    </citation>
    <scope>NUCLEOTIDE SEQUENCE [LARGE SCALE GENOMIC DNA]</scope>
    <source>
        <strain evidence="4 5">WCH-YHL-001</strain>
    </source>
</reference>
<name>A0A7D6VMJ1_9NOCA</name>
<dbReference type="Proteomes" id="UP000515512">
    <property type="component" value="Chromosome"/>
</dbReference>
<evidence type="ECO:0000256" key="2">
    <source>
        <dbReference type="ARBA" id="ARBA00023163"/>
    </source>
</evidence>
<proteinExistence type="predicted"/>
<keyword evidence="1" id="KW-0805">Transcription regulation</keyword>
<dbReference type="EMBL" id="CP059399">
    <property type="protein sequence ID" value="QLY33070.1"/>
    <property type="molecule type" value="Genomic_DNA"/>
</dbReference>
<dbReference type="KEGG" id="nhu:H0264_13270"/>